<name>A0A4Y2NZX9_ARAVE</name>
<accession>A0A4Y2NZX9</accession>
<evidence type="ECO:0000313" key="2">
    <source>
        <dbReference type="Proteomes" id="UP000499080"/>
    </source>
</evidence>
<dbReference type="AlphaFoldDB" id="A0A4Y2NZX9"/>
<dbReference type="Proteomes" id="UP000499080">
    <property type="component" value="Unassembled WGS sequence"/>
</dbReference>
<keyword evidence="2" id="KW-1185">Reference proteome</keyword>
<evidence type="ECO:0000313" key="1">
    <source>
        <dbReference type="EMBL" id="GBN44233.1"/>
    </source>
</evidence>
<comment type="caution">
    <text evidence="1">The sequence shown here is derived from an EMBL/GenBank/DDBJ whole genome shotgun (WGS) entry which is preliminary data.</text>
</comment>
<reference evidence="1 2" key="1">
    <citation type="journal article" date="2019" name="Sci. Rep.">
        <title>Orb-weaving spider Araneus ventricosus genome elucidates the spidroin gene catalogue.</title>
        <authorList>
            <person name="Kono N."/>
            <person name="Nakamura H."/>
            <person name="Ohtoshi R."/>
            <person name="Moran D.A.P."/>
            <person name="Shinohara A."/>
            <person name="Yoshida Y."/>
            <person name="Fujiwara M."/>
            <person name="Mori M."/>
            <person name="Tomita M."/>
            <person name="Arakawa K."/>
        </authorList>
    </citation>
    <scope>NUCLEOTIDE SEQUENCE [LARGE SCALE GENOMIC DNA]</scope>
</reference>
<dbReference type="EMBL" id="BGPR01010099">
    <property type="protein sequence ID" value="GBN44233.1"/>
    <property type="molecule type" value="Genomic_DNA"/>
</dbReference>
<organism evidence="1 2">
    <name type="scientific">Araneus ventricosus</name>
    <name type="common">Orbweaver spider</name>
    <name type="synonym">Epeira ventricosa</name>
    <dbReference type="NCBI Taxonomy" id="182803"/>
    <lineage>
        <taxon>Eukaryota</taxon>
        <taxon>Metazoa</taxon>
        <taxon>Ecdysozoa</taxon>
        <taxon>Arthropoda</taxon>
        <taxon>Chelicerata</taxon>
        <taxon>Arachnida</taxon>
        <taxon>Araneae</taxon>
        <taxon>Araneomorphae</taxon>
        <taxon>Entelegynae</taxon>
        <taxon>Araneoidea</taxon>
        <taxon>Araneidae</taxon>
        <taxon>Araneus</taxon>
    </lineage>
</organism>
<proteinExistence type="predicted"/>
<gene>
    <name evidence="1" type="ORF">AVEN_61127_1</name>
</gene>
<sequence length="108" mass="12316">MQNRFVYEGSPCISELPKIYMPNGKQGWSKHISQNVLLSYGFREGKSADDALLQVTSLLEQARRQEKHAVLISLDISGAFDSLQYSSIRDRFASLPLFSTLAKHFWIH</sequence>
<protein>
    <submittedName>
        <fullName evidence="1">Uncharacterized protein</fullName>
    </submittedName>
</protein>
<dbReference type="OrthoDB" id="419189at2759"/>